<dbReference type="EMBL" id="FOTK01000061">
    <property type="protein sequence ID" value="SFM82186.1"/>
    <property type="molecule type" value="Genomic_DNA"/>
</dbReference>
<name>A0A1I4TZJ8_9HYPH</name>
<keyword evidence="1" id="KW-0175">Coiled coil</keyword>
<dbReference type="AlphaFoldDB" id="A0A1I4TZJ8"/>
<reference evidence="3" key="1">
    <citation type="submission" date="2016-10" db="EMBL/GenBank/DDBJ databases">
        <authorList>
            <person name="Varghese N."/>
            <person name="Submissions S."/>
        </authorList>
    </citation>
    <scope>NUCLEOTIDE SEQUENCE [LARGE SCALE GENOMIC DNA]</scope>
    <source>
        <strain evidence="3">BL36</strain>
    </source>
</reference>
<dbReference type="RefSeq" id="WP_092046502.1">
    <property type="nucleotide sequence ID" value="NZ_FOTK01000061.1"/>
</dbReference>
<dbReference type="OrthoDB" id="7995869at2"/>
<dbReference type="STRING" id="582667.SAMN05192568_10614"/>
<organism evidence="2 3">
    <name type="scientific">Methylobacterium pseudosasicola</name>
    <dbReference type="NCBI Taxonomy" id="582667"/>
    <lineage>
        <taxon>Bacteria</taxon>
        <taxon>Pseudomonadati</taxon>
        <taxon>Pseudomonadota</taxon>
        <taxon>Alphaproteobacteria</taxon>
        <taxon>Hyphomicrobiales</taxon>
        <taxon>Methylobacteriaceae</taxon>
        <taxon>Methylobacterium</taxon>
    </lineage>
</organism>
<accession>A0A1I4TZJ8</accession>
<evidence type="ECO:0000256" key="1">
    <source>
        <dbReference type="SAM" id="Coils"/>
    </source>
</evidence>
<evidence type="ECO:0000313" key="2">
    <source>
        <dbReference type="EMBL" id="SFM82186.1"/>
    </source>
</evidence>
<keyword evidence="3" id="KW-1185">Reference proteome</keyword>
<feature type="coiled-coil region" evidence="1">
    <location>
        <begin position="113"/>
        <end position="170"/>
    </location>
</feature>
<gene>
    <name evidence="2" type="ORF">SAMN05192568_10614</name>
</gene>
<proteinExistence type="predicted"/>
<dbReference type="Proteomes" id="UP000199048">
    <property type="component" value="Unassembled WGS sequence"/>
</dbReference>
<evidence type="ECO:0000313" key="3">
    <source>
        <dbReference type="Proteomes" id="UP000199048"/>
    </source>
</evidence>
<sequence length="200" mass="22038">MSGDGFPYPVNEPGNFAAEQPSDEQLLEFGYAPGSYDMKCRTCRGIVHDVDKRALRCRGCAVNAFRSAKARPASAVVTGPEHRPGSALTRGTLRVYRHIADGTLGAFMAPSDVKMLLDEIDRQEVENTRLREEWAQEGIGWLRDKDIDRLMGVEAENERLRAAVDMARSRLTAIRDGEAFQPHLHAAAGLTEINDLLASA</sequence>
<protein>
    <submittedName>
        <fullName evidence="2">Uncharacterized protein</fullName>
    </submittedName>
</protein>